<name>A0A1E7FHD8_9STRA</name>
<evidence type="ECO:0000256" key="1">
    <source>
        <dbReference type="SAM" id="Coils"/>
    </source>
</evidence>
<keyword evidence="1" id="KW-0175">Coiled coil</keyword>
<evidence type="ECO:0000313" key="3">
    <source>
        <dbReference type="Proteomes" id="UP000095751"/>
    </source>
</evidence>
<dbReference type="KEGG" id="fcy:FRACYDRAFT_237873"/>
<dbReference type="OrthoDB" id="46626at2759"/>
<keyword evidence="3" id="KW-1185">Reference proteome</keyword>
<protein>
    <submittedName>
        <fullName evidence="2">Uncharacterized protein</fullName>
    </submittedName>
</protein>
<accession>A0A1E7FHD8</accession>
<gene>
    <name evidence="2" type="ORF">FRACYDRAFT_237873</name>
</gene>
<dbReference type="InParanoid" id="A0A1E7FHD8"/>
<dbReference type="Proteomes" id="UP000095751">
    <property type="component" value="Unassembled WGS sequence"/>
</dbReference>
<reference evidence="2 3" key="1">
    <citation type="submission" date="2016-09" db="EMBL/GenBank/DDBJ databases">
        <title>Extensive genetic diversity and differential bi-allelic expression allows diatom success in the polar Southern Ocean.</title>
        <authorList>
            <consortium name="DOE Joint Genome Institute"/>
            <person name="Mock T."/>
            <person name="Otillar R.P."/>
            <person name="Strauss J."/>
            <person name="Dupont C."/>
            <person name="Frickenhaus S."/>
            <person name="Maumus F."/>
            <person name="Mcmullan M."/>
            <person name="Sanges R."/>
            <person name="Schmutz J."/>
            <person name="Toseland A."/>
            <person name="Valas R."/>
            <person name="Veluchamy A."/>
            <person name="Ward B.J."/>
            <person name="Allen A."/>
            <person name="Barry K."/>
            <person name="Falciatore A."/>
            <person name="Ferrante M."/>
            <person name="Fortunato A.E."/>
            <person name="Gloeckner G."/>
            <person name="Gruber A."/>
            <person name="Hipkin R."/>
            <person name="Janech M."/>
            <person name="Kroth P."/>
            <person name="Leese F."/>
            <person name="Lindquist E."/>
            <person name="Lyon B.R."/>
            <person name="Martin J."/>
            <person name="Mayer C."/>
            <person name="Parker M."/>
            <person name="Quesneville H."/>
            <person name="Raymond J."/>
            <person name="Uhlig C."/>
            <person name="Valentin K.U."/>
            <person name="Worden A.Z."/>
            <person name="Armbrust E.V."/>
            <person name="Bowler C."/>
            <person name="Green B."/>
            <person name="Moulton V."/>
            <person name="Van Oosterhout C."/>
            <person name="Grigoriev I."/>
        </authorList>
    </citation>
    <scope>NUCLEOTIDE SEQUENCE [LARGE SCALE GENOMIC DNA]</scope>
    <source>
        <strain evidence="2 3">CCMP1102</strain>
    </source>
</reference>
<dbReference type="EMBL" id="KV784357">
    <property type="protein sequence ID" value="OEU17455.1"/>
    <property type="molecule type" value="Genomic_DNA"/>
</dbReference>
<feature type="coiled-coil region" evidence="1">
    <location>
        <begin position="146"/>
        <end position="173"/>
    </location>
</feature>
<sequence length="211" mass="24116">MTSFSSYNFPPVTELVFPTEWDSTEHDDKIMFAETEDLLTYQPSSYHVLGGSQWADQDNNTNQDMTDGDNIFPTRPLEELFNNALYFDNDDDHYQHHHHHHNRQAGQDQFLDPLMNDGVDTTDHDLVLCVDDDESSSTASIGLPLEERYQATLEKLQASMKRSQETRNCLSMKTVTTESYERVGSVKEILSSISASSNQVQKYVTSIQRPL</sequence>
<proteinExistence type="predicted"/>
<evidence type="ECO:0000313" key="2">
    <source>
        <dbReference type="EMBL" id="OEU17455.1"/>
    </source>
</evidence>
<dbReference type="AlphaFoldDB" id="A0A1E7FHD8"/>
<organism evidence="2 3">
    <name type="scientific">Fragilariopsis cylindrus CCMP1102</name>
    <dbReference type="NCBI Taxonomy" id="635003"/>
    <lineage>
        <taxon>Eukaryota</taxon>
        <taxon>Sar</taxon>
        <taxon>Stramenopiles</taxon>
        <taxon>Ochrophyta</taxon>
        <taxon>Bacillariophyta</taxon>
        <taxon>Bacillariophyceae</taxon>
        <taxon>Bacillariophycidae</taxon>
        <taxon>Bacillariales</taxon>
        <taxon>Bacillariaceae</taxon>
        <taxon>Fragilariopsis</taxon>
    </lineage>
</organism>